<evidence type="ECO:0000256" key="1">
    <source>
        <dbReference type="SAM" id="Coils"/>
    </source>
</evidence>
<sequence>MFSDLRNFGSKTSYNVFTKKERKEIKEKKEEEKIKRYTLNLKNCKTRKLEKENRWFSEGRGANSSLFFYKNSVKMI</sequence>
<name>A0A2H0R5K7_9BACT</name>
<dbReference type="Proteomes" id="UP000230208">
    <property type="component" value="Unassembled WGS sequence"/>
</dbReference>
<reference evidence="2 3" key="1">
    <citation type="submission" date="2017-09" db="EMBL/GenBank/DDBJ databases">
        <title>Depth-based differentiation of microbial function through sediment-hosted aquifers and enrichment of novel symbionts in the deep terrestrial subsurface.</title>
        <authorList>
            <person name="Probst A.J."/>
            <person name="Ladd B."/>
            <person name="Jarett J.K."/>
            <person name="Geller-Mcgrath D.E."/>
            <person name="Sieber C.M."/>
            <person name="Emerson J.B."/>
            <person name="Anantharaman K."/>
            <person name="Thomas B.C."/>
            <person name="Malmstrom R."/>
            <person name="Stieglmeier M."/>
            <person name="Klingl A."/>
            <person name="Woyke T."/>
            <person name="Ryan C.M."/>
            <person name="Banfield J.F."/>
        </authorList>
    </citation>
    <scope>NUCLEOTIDE SEQUENCE [LARGE SCALE GENOMIC DNA]</scope>
    <source>
        <strain evidence="2">CG10_big_fil_rev_8_21_14_0_10_37_15</strain>
    </source>
</reference>
<dbReference type="AlphaFoldDB" id="A0A2H0R5K7"/>
<evidence type="ECO:0000313" key="2">
    <source>
        <dbReference type="EMBL" id="PIR41797.1"/>
    </source>
</evidence>
<keyword evidence="1" id="KW-0175">Coiled coil</keyword>
<accession>A0A2H0R5K7</accession>
<protein>
    <submittedName>
        <fullName evidence="2">Uncharacterized protein</fullName>
    </submittedName>
</protein>
<proteinExistence type="predicted"/>
<evidence type="ECO:0000313" key="3">
    <source>
        <dbReference type="Proteomes" id="UP000230208"/>
    </source>
</evidence>
<gene>
    <name evidence="2" type="ORF">COV30_01800</name>
</gene>
<organism evidence="2 3">
    <name type="scientific">Candidatus Yanofskybacteria bacterium CG10_big_fil_rev_8_21_14_0_10_37_15</name>
    <dbReference type="NCBI Taxonomy" id="1975097"/>
    <lineage>
        <taxon>Bacteria</taxon>
        <taxon>Candidatus Yanofskyibacteriota</taxon>
    </lineage>
</organism>
<dbReference type="EMBL" id="PCXP01000020">
    <property type="protein sequence ID" value="PIR41797.1"/>
    <property type="molecule type" value="Genomic_DNA"/>
</dbReference>
<comment type="caution">
    <text evidence="2">The sequence shown here is derived from an EMBL/GenBank/DDBJ whole genome shotgun (WGS) entry which is preliminary data.</text>
</comment>
<feature type="coiled-coil region" evidence="1">
    <location>
        <begin position="15"/>
        <end position="54"/>
    </location>
</feature>